<protein>
    <submittedName>
        <fullName evidence="2">Uncharacterized protein</fullName>
    </submittedName>
</protein>
<keyword evidence="3" id="KW-1185">Reference proteome</keyword>
<dbReference type="RefSeq" id="WP_049993483.1">
    <property type="nucleotide sequence ID" value="NZ_CP031310.1"/>
</dbReference>
<dbReference type="EMBL" id="CP031310">
    <property type="protein sequence ID" value="QCC50038.1"/>
    <property type="molecule type" value="Genomic_DNA"/>
</dbReference>
<organism evidence="2 3">
    <name type="scientific">Halapricum salinum</name>
    <dbReference type="NCBI Taxonomy" id="1457250"/>
    <lineage>
        <taxon>Archaea</taxon>
        <taxon>Methanobacteriati</taxon>
        <taxon>Methanobacteriota</taxon>
        <taxon>Stenosarchaea group</taxon>
        <taxon>Halobacteria</taxon>
        <taxon>Halobacteriales</taxon>
        <taxon>Haloarculaceae</taxon>
        <taxon>Halapricum</taxon>
    </lineage>
</organism>
<dbReference type="AlphaFoldDB" id="A0A4D6HA84"/>
<dbReference type="KEGG" id="hsn:DV733_01845"/>
<keyword evidence="1" id="KW-0472">Membrane</keyword>
<dbReference type="Pfam" id="PF26045">
    <property type="entry name" value="OB_2TM_halo"/>
    <property type="match status" value="1"/>
</dbReference>
<dbReference type="OrthoDB" id="268419at2157"/>
<feature type="transmembrane region" description="Helical" evidence="1">
    <location>
        <begin position="122"/>
        <end position="140"/>
    </location>
</feature>
<gene>
    <name evidence="2" type="ORF">DV733_01845</name>
</gene>
<sequence>MDLWVRLGVGALLAVSLFGVGVHYEAVEDDHDPYPDEEQLREAYEEYVGERALLFGTVESIGDSQFVMTVQSDAGSFEMTVPENDIAVDPGGVVQVYGILDPDRTVDPVRIVVVTESGDAGLYKYGVSAVGALVVALLFVRHWRLDTDAWTLEVRGDG</sequence>
<feature type="transmembrane region" description="Helical" evidence="1">
    <location>
        <begin position="7"/>
        <end position="24"/>
    </location>
</feature>
<dbReference type="InterPro" id="IPR012340">
    <property type="entry name" value="NA-bd_OB-fold"/>
</dbReference>
<proteinExistence type="predicted"/>
<keyword evidence="1" id="KW-0812">Transmembrane</keyword>
<keyword evidence="1" id="KW-1133">Transmembrane helix</keyword>
<evidence type="ECO:0000313" key="2">
    <source>
        <dbReference type="EMBL" id="QCC50038.1"/>
    </source>
</evidence>
<evidence type="ECO:0000313" key="3">
    <source>
        <dbReference type="Proteomes" id="UP000296706"/>
    </source>
</evidence>
<dbReference type="GeneID" id="39846571"/>
<accession>A0A4D6HA84</accession>
<evidence type="ECO:0000256" key="1">
    <source>
        <dbReference type="SAM" id="Phobius"/>
    </source>
</evidence>
<name>A0A4D6HA84_9EURY</name>
<dbReference type="Gene3D" id="2.40.50.140">
    <property type="entry name" value="Nucleic acid-binding proteins"/>
    <property type="match status" value="1"/>
</dbReference>
<dbReference type="InterPro" id="IPR058927">
    <property type="entry name" value="OB_2TM"/>
</dbReference>
<dbReference type="Proteomes" id="UP000296706">
    <property type="component" value="Chromosome"/>
</dbReference>
<reference evidence="2 3" key="1">
    <citation type="journal article" date="2019" name="Nat. Commun.">
        <title>A new type of DNA phosphorothioation-based antiviral system in archaea.</title>
        <authorList>
            <person name="Xiong L."/>
            <person name="Liu S."/>
            <person name="Chen S."/>
            <person name="Xiao Y."/>
            <person name="Zhu B."/>
            <person name="Gao Y."/>
            <person name="Zhang Y."/>
            <person name="Chen B."/>
            <person name="Luo J."/>
            <person name="Deng Z."/>
            <person name="Chen X."/>
            <person name="Wang L."/>
            <person name="Chen S."/>
        </authorList>
    </citation>
    <scope>NUCLEOTIDE SEQUENCE [LARGE SCALE GENOMIC DNA]</scope>
    <source>
        <strain evidence="2 3">CBA1105</strain>
    </source>
</reference>